<dbReference type="RefSeq" id="WP_086349173.1">
    <property type="nucleotide sequence ID" value="NZ_CP147247.1"/>
</dbReference>
<dbReference type="Gene3D" id="1.10.10.60">
    <property type="entry name" value="Homeodomain-like"/>
    <property type="match status" value="1"/>
</dbReference>
<organism evidence="5">
    <name type="scientific">Candidatus Enterococcus clewellii</name>
    <dbReference type="NCBI Taxonomy" id="1834193"/>
    <lineage>
        <taxon>Bacteria</taxon>
        <taxon>Bacillati</taxon>
        <taxon>Bacillota</taxon>
        <taxon>Bacilli</taxon>
        <taxon>Lactobacillales</taxon>
        <taxon>Enterococcaceae</taxon>
        <taxon>Enterococcus</taxon>
    </lineage>
</organism>
<dbReference type="Pfam" id="PF20240">
    <property type="entry name" value="DUF6597"/>
    <property type="match status" value="1"/>
</dbReference>
<keyword evidence="2" id="KW-0238">DNA-binding</keyword>
<dbReference type="GO" id="GO:0003700">
    <property type="term" value="F:DNA-binding transcription factor activity"/>
    <property type="evidence" value="ECO:0007669"/>
    <property type="project" value="InterPro"/>
</dbReference>
<keyword evidence="1" id="KW-0805">Transcription regulation</keyword>
<dbReference type="Pfam" id="PF12833">
    <property type="entry name" value="HTH_18"/>
    <property type="match status" value="1"/>
</dbReference>
<dbReference type="PROSITE" id="PS01124">
    <property type="entry name" value="HTH_ARAC_FAMILY_2"/>
    <property type="match status" value="1"/>
</dbReference>
<dbReference type="GO" id="GO:0043565">
    <property type="term" value="F:sequence-specific DNA binding"/>
    <property type="evidence" value="ECO:0007669"/>
    <property type="project" value="InterPro"/>
</dbReference>
<feature type="domain" description="HTH araC/xylS-type" evidence="4">
    <location>
        <begin position="166"/>
        <end position="266"/>
    </location>
</feature>
<reference evidence="6" key="2">
    <citation type="submission" date="2017-05" db="EMBL/GenBank/DDBJ databases">
        <authorList>
            <consortium name="The Broad Institute Genomics Platform"/>
            <consortium name="The Broad Institute Genomic Center for Infectious Diseases"/>
            <person name="Earl A."/>
            <person name="Manson A."/>
            <person name="Schwartman J."/>
            <person name="Gilmore M."/>
            <person name="Abouelleil A."/>
            <person name="Cao P."/>
            <person name="Chapman S."/>
            <person name="Cusick C."/>
            <person name="Shea T."/>
            <person name="Young S."/>
            <person name="Neafsey D."/>
            <person name="Nusbaum C."/>
            <person name="Birren B."/>
        </authorList>
    </citation>
    <scope>NUCLEOTIDE SEQUENCE</scope>
    <source>
        <strain evidence="6">9E7_DIV0242</strain>
    </source>
</reference>
<proteinExistence type="predicted"/>
<dbReference type="SMART" id="SM00342">
    <property type="entry name" value="HTH_ARAC"/>
    <property type="match status" value="1"/>
</dbReference>
<keyword evidence="3" id="KW-0804">Transcription</keyword>
<reference evidence="5" key="1">
    <citation type="submission" date="2017-05" db="EMBL/GenBank/DDBJ databases">
        <title>The Genome Sequence of Enterococcus sp. 9E7_DIV0242.</title>
        <authorList>
            <consortium name="The Broad Institute Genomics Platform"/>
            <consortium name="The Broad Institute Genomic Center for Infectious Diseases"/>
            <person name="Earl A."/>
            <person name="Manson A."/>
            <person name="Schwartman J."/>
            <person name="Gilmore M."/>
            <person name="Abouelleil A."/>
            <person name="Cao P."/>
            <person name="Chapman S."/>
            <person name="Cusick C."/>
            <person name="Shea T."/>
            <person name="Young S."/>
            <person name="Neafsey D."/>
            <person name="Nusbaum C."/>
            <person name="Birren B."/>
        </authorList>
    </citation>
    <scope>NUCLEOTIDE SEQUENCE [LARGE SCALE GENOMIC DNA]</scope>
    <source>
        <strain evidence="5">9E7_DIV0242</strain>
    </source>
</reference>
<sequence length="281" mass="32050">MIKQNSLHSISAERDVIDGNDKFAYVLPNESLRQWISNFTLSFPDKESISDNYTILPHGSVTLVYYYNDSGLHSMLFGATTQSRIVGELANKCEVIFIIEFQPAGFFPFSGVKQKDLLNEIHSLSEMNPLVDSKIKELFLKEESAEALFLKVEKLLSESIQTNYPSALTSAIHLIIQKSGMISSKEISTAVSYSDRHLNRFFNEHLGISMKAFARIVRVNHALRLLNDPQKSLSAILNELEYYDSSHFIKDFKIVCGITPQDYRKKMSDFYSEVAKFPFYT</sequence>
<dbReference type="InterPro" id="IPR018060">
    <property type="entry name" value="HTH_AraC"/>
</dbReference>
<gene>
    <name evidence="5" type="ORF">A5888_002106</name>
    <name evidence="6" type="ORF">A5888_003977</name>
</gene>
<dbReference type="AlphaFoldDB" id="A0A242K6E9"/>
<dbReference type="EMBL" id="NGMM01000003">
    <property type="protein sequence ID" value="OTP15892.1"/>
    <property type="molecule type" value="Genomic_DNA"/>
</dbReference>
<dbReference type="InterPro" id="IPR009057">
    <property type="entry name" value="Homeodomain-like_sf"/>
</dbReference>
<reference evidence="6" key="3">
    <citation type="submission" date="2024-03" db="EMBL/GenBank/DDBJ databases">
        <title>The Genome Sequence of Enterococcus sp. DIV0242b.</title>
        <authorList>
            <consortium name="The Broad Institute Genomics Platform"/>
            <consortium name="The Broad Institute Microbial Omics Core"/>
            <consortium name="The Broad Institute Genomic Center for Infectious Diseases"/>
            <person name="Earl A."/>
            <person name="Manson A."/>
            <person name="Gilmore M."/>
            <person name="Schwartman J."/>
            <person name="Shea T."/>
            <person name="Abouelleil A."/>
            <person name="Cao P."/>
            <person name="Chapman S."/>
            <person name="Cusick C."/>
            <person name="Young S."/>
            <person name="Neafsey D."/>
            <person name="Nusbaum C."/>
            <person name="Birren B."/>
        </authorList>
    </citation>
    <scope>NUCLEOTIDE SEQUENCE</scope>
    <source>
        <strain evidence="6">9E7_DIV0242</strain>
    </source>
</reference>
<dbReference type="SUPFAM" id="SSF46689">
    <property type="entry name" value="Homeodomain-like"/>
    <property type="match status" value="1"/>
</dbReference>
<dbReference type="PANTHER" id="PTHR43280:SF2">
    <property type="entry name" value="HTH-TYPE TRANSCRIPTIONAL REGULATOR EXSA"/>
    <property type="match status" value="1"/>
</dbReference>
<evidence type="ECO:0000256" key="2">
    <source>
        <dbReference type="ARBA" id="ARBA00023125"/>
    </source>
</evidence>
<dbReference type="InterPro" id="IPR046532">
    <property type="entry name" value="DUF6597"/>
</dbReference>
<evidence type="ECO:0000259" key="4">
    <source>
        <dbReference type="PROSITE" id="PS01124"/>
    </source>
</evidence>
<evidence type="ECO:0000256" key="1">
    <source>
        <dbReference type="ARBA" id="ARBA00023015"/>
    </source>
</evidence>
<dbReference type="EMBL" id="CP147247">
    <property type="protein sequence ID" value="WYJ92204.1"/>
    <property type="molecule type" value="Genomic_DNA"/>
</dbReference>
<keyword evidence="7" id="KW-1185">Reference proteome</keyword>
<dbReference type="OrthoDB" id="182534at2"/>
<name>A0A242K6E9_9ENTE</name>
<evidence type="ECO:0000313" key="7">
    <source>
        <dbReference type="Proteomes" id="UP000195141"/>
    </source>
</evidence>
<protein>
    <recommendedName>
        <fullName evidence="4">HTH araC/xylS-type domain-containing protein</fullName>
    </recommendedName>
</protein>
<accession>A0A242K6E9</accession>
<evidence type="ECO:0000313" key="5">
    <source>
        <dbReference type="EMBL" id="OTP15892.1"/>
    </source>
</evidence>
<evidence type="ECO:0000256" key="3">
    <source>
        <dbReference type="ARBA" id="ARBA00023163"/>
    </source>
</evidence>
<dbReference type="PANTHER" id="PTHR43280">
    <property type="entry name" value="ARAC-FAMILY TRANSCRIPTIONAL REGULATOR"/>
    <property type="match status" value="1"/>
</dbReference>
<evidence type="ECO:0000313" key="6">
    <source>
        <dbReference type="EMBL" id="WYJ92204.1"/>
    </source>
</evidence>
<dbReference type="Proteomes" id="UP000195141">
    <property type="component" value="Chromosome"/>
</dbReference>